<proteinExistence type="predicted"/>
<dbReference type="Proteomes" id="UP000281553">
    <property type="component" value="Unassembled WGS sequence"/>
</dbReference>
<reference evidence="3 4" key="1">
    <citation type="submission" date="2018-11" db="EMBL/GenBank/DDBJ databases">
        <authorList>
            <consortium name="Pathogen Informatics"/>
        </authorList>
    </citation>
    <scope>NUCLEOTIDE SEQUENCE [LARGE SCALE GENOMIC DNA]</scope>
</reference>
<evidence type="ECO:0000313" key="3">
    <source>
        <dbReference type="EMBL" id="VDN16186.1"/>
    </source>
</evidence>
<keyword evidence="1" id="KW-0175">Coiled coil</keyword>
<keyword evidence="2" id="KW-0812">Transmembrane</keyword>
<sequence length="323" mass="36377">MFRVRRFWVFCCLLGAFFILAQLYLLLPPTVRTDNLTEVWVYNQLLLKTRVPVLQSEDTVELRNSELLAIHRSLKNEVLLLEQKRRSLVEAKYQLETQIWNLRNSVQQSSKTLLRLEATVASFQKTVNHQENERANAERLRESHLRLPSAFLPLPRSSESNQATSTLCTMNSCFTYQSCGLNSPFLRVCTTEPDSPSLSTHAKAWKAALLASPHFTSSCEHACVRVHFEAAQALACANASLPEQSCLLVADNLDPRILSTQFPLLLASSNFTAASFRAYFDFLTAATPDMHFSTSSPLLTSRRLLLLAASVGVRGQHDNPYKD</sequence>
<evidence type="ECO:0000256" key="1">
    <source>
        <dbReference type="SAM" id="Coils"/>
    </source>
</evidence>
<keyword evidence="2" id="KW-1133">Transmembrane helix</keyword>
<feature type="coiled-coil region" evidence="1">
    <location>
        <begin position="71"/>
        <end position="147"/>
    </location>
</feature>
<organism evidence="3 4">
    <name type="scientific">Dibothriocephalus latus</name>
    <name type="common">Fish tapeworm</name>
    <name type="synonym">Diphyllobothrium latum</name>
    <dbReference type="NCBI Taxonomy" id="60516"/>
    <lineage>
        <taxon>Eukaryota</taxon>
        <taxon>Metazoa</taxon>
        <taxon>Spiralia</taxon>
        <taxon>Lophotrochozoa</taxon>
        <taxon>Platyhelminthes</taxon>
        <taxon>Cestoda</taxon>
        <taxon>Eucestoda</taxon>
        <taxon>Diphyllobothriidea</taxon>
        <taxon>Diphyllobothriidae</taxon>
        <taxon>Dibothriocephalus</taxon>
    </lineage>
</organism>
<keyword evidence="4" id="KW-1185">Reference proteome</keyword>
<name>A0A3P7PDX6_DIBLA</name>
<dbReference type="EMBL" id="UYRU01064965">
    <property type="protein sequence ID" value="VDN16186.1"/>
    <property type="molecule type" value="Genomic_DNA"/>
</dbReference>
<feature type="non-terminal residue" evidence="3">
    <location>
        <position position="323"/>
    </location>
</feature>
<dbReference type="AlphaFoldDB" id="A0A3P7PDX6"/>
<feature type="transmembrane region" description="Helical" evidence="2">
    <location>
        <begin position="7"/>
        <end position="27"/>
    </location>
</feature>
<evidence type="ECO:0000256" key="2">
    <source>
        <dbReference type="SAM" id="Phobius"/>
    </source>
</evidence>
<keyword evidence="2" id="KW-0472">Membrane</keyword>
<gene>
    <name evidence="3" type="ORF">DILT_LOCUS12017</name>
</gene>
<dbReference type="OrthoDB" id="5954868at2759"/>
<evidence type="ECO:0000313" key="4">
    <source>
        <dbReference type="Proteomes" id="UP000281553"/>
    </source>
</evidence>
<accession>A0A3P7PDX6</accession>
<protein>
    <submittedName>
        <fullName evidence="3">Uncharacterized protein</fullName>
    </submittedName>
</protein>